<name>A0A2W6NN91_9HELI</name>
<dbReference type="GO" id="GO:0015035">
    <property type="term" value="F:protein-disulfide reductase activity"/>
    <property type="evidence" value="ECO:0007669"/>
    <property type="project" value="TreeGrafter"/>
</dbReference>
<dbReference type="Pfam" id="PF00085">
    <property type="entry name" value="Thioredoxin"/>
    <property type="match status" value="1"/>
</dbReference>
<dbReference type="InterPro" id="IPR013766">
    <property type="entry name" value="Thioredoxin_domain"/>
</dbReference>
<dbReference type="Proteomes" id="UP000249746">
    <property type="component" value="Unassembled WGS sequence"/>
</dbReference>
<dbReference type="GO" id="GO:0045454">
    <property type="term" value="P:cell redox homeostasis"/>
    <property type="evidence" value="ECO:0007669"/>
    <property type="project" value="TreeGrafter"/>
</dbReference>
<dbReference type="CDD" id="cd02947">
    <property type="entry name" value="TRX_family"/>
    <property type="match status" value="1"/>
</dbReference>
<dbReference type="PANTHER" id="PTHR45663:SF11">
    <property type="entry name" value="GEO12009P1"/>
    <property type="match status" value="1"/>
</dbReference>
<dbReference type="PROSITE" id="PS51352">
    <property type="entry name" value="THIOREDOXIN_2"/>
    <property type="match status" value="1"/>
</dbReference>
<sequence>MMEKLTKETFSNAIKEGVTLVAIGAPWCPDCRKIEPIMGMLAQDYSKDVKFYAIMADEEEALKDELKVRRIPTLIFYKNGVEVGERLVEPDSKALIEEGIKNAINA</sequence>
<dbReference type="OrthoDB" id="215495at2"/>
<dbReference type="SUPFAM" id="SSF52833">
    <property type="entry name" value="Thioredoxin-like"/>
    <property type="match status" value="1"/>
</dbReference>
<evidence type="ECO:0000313" key="3">
    <source>
        <dbReference type="Proteomes" id="UP000249746"/>
    </source>
</evidence>
<evidence type="ECO:0000259" key="1">
    <source>
        <dbReference type="PROSITE" id="PS51352"/>
    </source>
</evidence>
<comment type="caution">
    <text evidence="2">The sequence shown here is derived from an EMBL/GenBank/DDBJ whole genome shotgun (WGS) entry which is preliminary data.</text>
</comment>
<protein>
    <submittedName>
        <fullName evidence="2">Thiol reductase thioredoxin</fullName>
    </submittedName>
</protein>
<dbReference type="Gene3D" id="3.40.30.10">
    <property type="entry name" value="Glutaredoxin"/>
    <property type="match status" value="1"/>
</dbReference>
<evidence type="ECO:0000313" key="2">
    <source>
        <dbReference type="EMBL" id="PZT48906.1"/>
    </source>
</evidence>
<accession>A0A2W6NN91</accession>
<reference evidence="2 3" key="1">
    <citation type="submission" date="2017-03" db="EMBL/GenBank/DDBJ databases">
        <title>Genomic and clinical evidence uncovers the enterohepatic species Helicobacter valdiviensis as a potential human intestinal pathogen.</title>
        <authorList>
            <person name="Fresia P."/>
            <person name="Jara R."/>
            <person name="Sierra R."/>
            <person name="Ferres I."/>
            <person name="Greif G."/>
            <person name="Iraola G."/>
            <person name="Collado L."/>
        </authorList>
    </citation>
    <scope>NUCLEOTIDE SEQUENCE [LARGE SCALE GENOMIC DNA]</scope>
    <source>
        <strain evidence="2 3">WBE14</strain>
    </source>
</reference>
<dbReference type="GO" id="GO:0005829">
    <property type="term" value="C:cytosol"/>
    <property type="evidence" value="ECO:0007669"/>
    <property type="project" value="TreeGrafter"/>
</dbReference>
<proteinExistence type="predicted"/>
<organism evidence="2 3">
    <name type="scientific">Helicobacter valdiviensis</name>
    <dbReference type="NCBI Taxonomy" id="1458358"/>
    <lineage>
        <taxon>Bacteria</taxon>
        <taxon>Pseudomonadati</taxon>
        <taxon>Campylobacterota</taxon>
        <taxon>Epsilonproteobacteria</taxon>
        <taxon>Campylobacterales</taxon>
        <taxon>Helicobacteraceae</taxon>
        <taxon>Helicobacter</taxon>
    </lineage>
</organism>
<dbReference type="EMBL" id="NBIU01000002">
    <property type="protein sequence ID" value="PZT48906.1"/>
    <property type="molecule type" value="Genomic_DNA"/>
</dbReference>
<gene>
    <name evidence="2" type="ORF">B6S12_01010</name>
</gene>
<dbReference type="AlphaFoldDB" id="A0A2W6NN91"/>
<keyword evidence="3" id="KW-1185">Reference proteome</keyword>
<dbReference type="PANTHER" id="PTHR45663">
    <property type="entry name" value="GEO12009P1"/>
    <property type="match status" value="1"/>
</dbReference>
<dbReference type="InterPro" id="IPR036249">
    <property type="entry name" value="Thioredoxin-like_sf"/>
</dbReference>
<feature type="domain" description="Thioredoxin" evidence="1">
    <location>
        <begin position="1"/>
        <end position="106"/>
    </location>
</feature>